<comment type="caution">
    <text evidence="2">The sequence shown here is derived from an EMBL/GenBank/DDBJ whole genome shotgun (WGS) entry which is preliminary data.</text>
</comment>
<evidence type="ECO:0000256" key="1">
    <source>
        <dbReference type="SAM" id="Phobius"/>
    </source>
</evidence>
<dbReference type="RefSeq" id="XP_024685437.1">
    <property type="nucleotide sequence ID" value="XM_024826596.1"/>
</dbReference>
<keyword evidence="3" id="KW-1185">Reference proteome</keyword>
<evidence type="ECO:0000313" key="3">
    <source>
        <dbReference type="Proteomes" id="UP000234474"/>
    </source>
</evidence>
<evidence type="ECO:0000313" key="2">
    <source>
        <dbReference type="EMBL" id="PKX96842.1"/>
    </source>
</evidence>
<dbReference type="Proteomes" id="UP000234474">
    <property type="component" value="Unassembled WGS sequence"/>
</dbReference>
<organism evidence="2 3">
    <name type="scientific">Aspergillus novofumigatus (strain IBT 16806)</name>
    <dbReference type="NCBI Taxonomy" id="1392255"/>
    <lineage>
        <taxon>Eukaryota</taxon>
        <taxon>Fungi</taxon>
        <taxon>Dikarya</taxon>
        <taxon>Ascomycota</taxon>
        <taxon>Pezizomycotina</taxon>
        <taxon>Eurotiomycetes</taxon>
        <taxon>Eurotiomycetidae</taxon>
        <taxon>Eurotiales</taxon>
        <taxon>Aspergillaceae</taxon>
        <taxon>Aspergillus</taxon>
        <taxon>Aspergillus subgen. Fumigati</taxon>
    </lineage>
</organism>
<keyword evidence="1" id="KW-1133">Transmembrane helix</keyword>
<feature type="transmembrane region" description="Helical" evidence="1">
    <location>
        <begin position="20"/>
        <end position="38"/>
    </location>
</feature>
<protein>
    <submittedName>
        <fullName evidence="2">Uncharacterized protein</fullName>
    </submittedName>
</protein>
<gene>
    <name evidence="2" type="ORF">P174DRAFT_438666</name>
</gene>
<dbReference type="VEuPathDB" id="FungiDB:P174DRAFT_438666"/>
<sequence length="60" mass="6519">MGPHPLNDSTYGQVTTANLPILVIITIVSIIISDILIIRTMENKIQITSSNIESLVVEKG</sequence>
<name>A0A2I1CGT5_ASPN1</name>
<dbReference type="AlphaFoldDB" id="A0A2I1CGT5"/>
<dbReference type="GeneID" id="36533921"/>
<proteinExistence type="predicted"/>
<reference evidence="3" key="1">
    <citation type="journal article" date="2018" name="Proc. Natl. Acad. Sci. U.S.A.">
        <title>Linking secondary metabolites to gene clusters through genome sequencing of six diverse Aspergillus species.</title>
        <authorList>
            <person name="Kaerboelling I."/>
            <person name="Vesth T.C."/>
            <person name="Frisvad J.C."/>
            <person name="Nybo J.L."/>
            <person name="Theobald S."/>
            <person name="Kuo A."/>
            <person name="Bowyer P."/>
            <person name="Matsuda Y."/>
            <person name="Mondo S."/>
            <person name="Lyhne E.K."/>
            <person name="Kogle M.E."/>
            <person name="Clum A."/>
            <person name="Lipzen A."/>
            <person name="Salamov A."/>
            <person name="Ngan C.Y."/>
            <person name="Daum C."/>
            <person name="Chiniquy J."/>
            <person name="Barry K."/>
            <person name="LaButti K."/>
            <person name="Haridas S."/>
            <person name="Simmons B.A."/>
            <person name="Magnuson J.K."/>
            <person name="Mortensen U.H."/>
            <person name="Larsen T.O."/>
            <person name="Grigoriev I.V."/>
            <person name="Baker S.E."/>
            <person name="Andersen M.R."/>
        </authorList>
    </citation>
    <scope>NUCLEOTIDE SEQUENCE [LARGE SCALE GENOMIC DNA]</scope>
    <source>
        <strain evidence="3">IBT 16806</strain>
    </source>
</reference>
<dbReference type="EMBL" id="MSZS01000002">
    <property type="protein sequence ID" value="PKX96842.1"/>
    <property type="molecule type" value="Genomic_DNA"/>
</dbReference>
<accession>A0A2I1CGT5</accession>
<keyword evidence="1" id="KW-0812">Transmembrane</keyword>
<keyword evidence="1" id="KW-0472">Membrane</keyword>